<dbReference type="Proteomes" id="UP000528151">
    <property type="component" value="Unassembled WGS sequence"/>
</dbReference>
<evidence type="ECO:0000313" key="77">
    <source>
        <dbReference type="Proteomes" id="UP000481141"/>
    </source>
</evidence>
<evidence type="ECO:0000313" key="17">
    <source>
        <dbReference type="EMBL" id="EAG2514463.1"/>
    </source>
</evidence>
<evidence type="ECO:0000313" key="94">
    <source>
        <dbReference type="Proteomes" id="UP000852906"/>
    </source>
</evidence>
<evidence type="ECO:0000313" key="5">
    <source>
        <dbReference type="EMBL" id="EAC9038676.1"/>
    </source>
</evidence>
<dbReference type="Proteomes" id="UP000841146">
    <property type="component" value="Unassembled WGS sequence"/>
</dbReference>
<dbReference type="EMBL" id="MJTJ01000013">
    <property type="protein sequence ID" value="OET50883.1"/>
    <property type="molecule type" value="Genomic_DNA"/>
</dbReference>
<evidence type="ECO:0000313" key="81">
    <source>
        <dbReference type="Proteomes" id="UP000527632"/>
    </source>
</evidence>
<dbReference type="OMA" id="YLSDHTE"/>
<evidence type="ECO:0000313" key="88">
    <source>
        <dbReference type="Proteomes" id="UP000549379"/>
    </source>
</evidence>
<evidence type="ECO:0000313" key="89">
    <source>
        <dbReference type="Proteomes" id="UP000566721"/>
    </source>
</evidence>
<dbReference type="Proteomes" id="UP000344343">
    <property type="component" value="Unassembled WGS sequence"/>
</dbReference>
<evidence type="ECO:0000313" key="16">
    <source>
        <dbReference type="EMBL" id="EAG2245024.1"/>
    </source>
</evidence>
<evidence type="ECO:0000313" key="93">
    <source>
        <dbReference type="Proteomes" id="UP000844415"/>
    </source>
</evidence>
<evidence type="ECO:0000313" key="59">
    <source>
        <dbReference type="Proteomes" id="UP000358545"/>
    </source>
</evidence>
<evidence type="ECO:0000313" key="20">
    <source>
        <dbReference type="EMBL" id="EAG4460751.1"/>
    </source>
</evidence>
<dbReference type="EMBL" id="AABCVX010000002">
    <property type="protein sequence ID" value="EAG6168609.1"/>
    <property type="molecule type" value="Genomic_DNA"/>
</dbReference>
<evidence type="ECO:0000313" key="67">
    <source>
        <dbReference type="Proteomes" id="UP000403352"/>
    </source>
</evidence>
<dbReference type="Proteomes" id="UP000423131">
    <property type="component" value="Unassembled WGS sequence"/>
</dbReference>
<evidence type="ECO:0000313" key="79">
    <source>
        <dbReference type="Proteomes" id="UP000522199"/>
    </source>
</evidence>
<evidence type="ECO:0000313" key="29">
    <source>
        <dbReference type="EMBL" id="ECB9473348.1"/>
    </source>
</evidence>
<dbReference type="Proteomes" id="UP000530452">
    <property type="component" value="Unassembled WGS sequence"/>
</dbReference>
<dbReference type="Proteomes" id="UP000533021">
    <property type="component" value="Unassembled WGS sequence"/>
</dbReference>
<evidence type="ECO:0000313" key="13">
    <source>
        <dbReference type="EMBL" id="EAG0866535.1"/>
    </source>
</evidence>
<dbReference type="Proteomes" id="UP000358545">
    <property type="component" value="Unassembled WGS sequence"/>
</dbReference>
<evidence type="ECO:0000313" key="28">
    <source>
        <dbReference type="EMBL" id="EAK9316474.1"/>
    </source>
</evidence>
<dbReference type="EMBL" id="AAASLB010000003">
    <property type="protein sequence ID" value="EAE4941671.1"/>
    <property type="molecule type" value="Genomic_DNA"/>
</dbReference>
<evidence type="ECO:0000313" key="61">
    <source>
        <dbReference type="Proteomes" id="UP000365297"/>
    </source>
</evidence>
<evidence type="ECO:0000313" key="78">
    <source>
        <dbReference type="Proteomes" id="UP000489121"/>
    </source>
</evidence>
<evidence type="ECO:0000313" key="12">
    <source>
        <dbReference type="EMBL" id="EAE4941671.1"/>
    </source>
</evidence>
<dbReference type="Proteomes" id="UP000546397">
    <property type="component" value="Unassembled WGS sequence"/>
</dbReference>
<evidence type="ECO:0000313" key="80">
    <source>
        <dbReference type="Proteomes" id="UP000525850"/>
    </source>
</evidence>
<dbReference type="EMBL" id="AABATR010000002">
    <property type="protein sequence ID" value="EAG1892827.1"/>
    <property type="molecule type" value="Genomic_DNA"/>
</dbReference>
<evidence type="ECO:0000313" key="41">
    <source>
        <dbReference type="EMBL" id="HAB8557394.1"/>
    </source>
</evidence>
<evidence type="ECO:0000313" key="39">
    <source>
        <dbReference type="EMBL" id="HAA8052570.1"/>
    </source>
</evidence>
<evidence type="ECO:0000313" key="21">
    <source>
        <dbReference type="EMBL" id="EAG6168609.1"/>
    </source>
</evidence>
<reference evidence="46 72" key="4">
    <citation type="submission" date="2018-04" db="EMBL/GenBank/DDBJ databases">
        <title>Genome Analysis of a Prevalent Clone of Listeria monocytogenes Sequence Type 87 in China.</title>
        <authorList>
            <person name="Wang Y."/>
        </authorList>
    </citation>
    <scope>NUCLEOTIDE SEQUENCE [LARGE SCALE GENOMIC DNA]</scope>
    <source>
        <strain evidence="46 72">ICDC_LM1523</strain>
    </source>
</reference>
<evidence type="ECO:0000313" key="40">
    <source>
        <dbReference type="EMBL" id="HAB8397372.1"/>
    </source>
</evidence>
<evidence type="ECO:0000313" key="71">
    <source>
        <dbReference type="Proteomes" id="UP000455569"/>
    </source>
</evidence>
<comment type="caution">
    <text evidence="36">The sequence shown here is derived from an EMBL/GenBank/DDBJ whole genome shotgun (WGS) entry which is preliminary data.</text>
</comment>
<dbReference type="Proteomes" id="UP000840197">
    <property type="component" value="Unassembled WGS sequence"/>
</dbReference>
<evidence type="ECO:0000313" key="85">
    <source>
        <dbReference type="Proteomes" id="UP000540117"/>
    </source>
</evidence>
<dbReference type="EMBL" id="AABAYG010000003">
    <property type="protein sequence ID" value="EAG2245024.1"/>
    <property type="molecule type" value="Genomic_DNA"/>
</dbReference>
<dbReference type="EMBL" id="AABGUK010000004">
    <property type="protein sequence ID" value="EAH4242514.1"/>
    <property type="molecule type" value="Genomic_DNA"/>
</dbReference>
<dbReference type="EMBL" id="AABBAW010000002">
    <property type="protein sequence ID" value="EAG2514463.1"/>
    <property type="molecule type" value="Genomic_DNA"/>
</dbReference>
<evidence type="ECO:0000313" key="75">
    <source>
        <dbReference type="Proteomes" id="UP000478682"/>
    </source>
</evidence>
<evidence type="ECO:0000313" key="27">
    <source>
        <dbReference type="EMBL" id="EAK8898397.1"/>
    </source>
</evidence>
<reference evidence="47 86" key="10">
    <citation type="submission" date="2020-06" db="EMBL/GenBank/DDBJ databases">
        <title>Two Listeria outbreaks in Switzerland in 2018 and 2020.</title>
        <authorList>
            <person name="Stevens M.J.A."/>
            <person name="Bloemberg G."/>
            <person name="Nusch-Inderbinnen M."/>
            <person name="Stephan R."/>
        </authorList>
    </citation>
    <scope>NUCLEOTIDE SEQUENCE [LARGE SCALE GENOMIC DNA]</scope>
    <source>
        <strain evidence="47 86">N18-0707</strain>
    </source>
</reference>
<evidence type="ECO:0000313" key="24">
    <source>
        <dbReference type="EMBL" id="EAH2281581.1"/>
    </source>
</evidence>
<dbReference type="Proteomes" id="UP000527632">
    <property type="component" value="Unassembled WGS sequence"/>
</dbReference>
<evidence type="ECO:0000313" key="22">
    <source>
        <dbReference type="EMBL" id="EAG9386504.1"/>
    </source>
</evidence>
<dbReference type="Proteomes" id="UP000549379">
    <property type="component" value="Unassembled WGS sequence"/>
</dbReference>
<dbReference type="Proteomes" id="UP000350032">
    <property type="component" value="Unassembled WGS sequence"/>
</dbReference>
<evidence type="ECO:0000313" key="9">
    <source>
        <dbReference type="EMBL" id="EAD5787391.1"/>
    </source>
</evidence>
<dbReference type="EMBL" id="AANEHK010000001">
    <property type="protein sequence ID" value="EDO0984466.1"/>
    <property type="molecule type" value="Genomic_DNA"/>
</dbReference>
<dbReference type="Proteomes" id="UP000481141">
    <property type="component" value="Unassembled WGS sequence"/>
</dbReference>
<dbReference type="EMBL" id="AABBHO010000008">
    <property type="protein sequence ID" value="EAG2996465.1"/>
    <property type="molecule type" value="Genomic_DNA"/>
</dbReference>
<evidence type="ECO:0000313" key="83">
    <source>
        <dbReference type="Proteomes" id="UP000530452"/>
    </source>
</evidence>
<evidence type="ECO:0000313" key="86">
    <source>
        <dbReference type="Proteomes" id="UP000544530"/>
    </source>
</evidence>
<dbReference type="EMBL" id="AACKDQ010000009">
    <property type="protein sequence ID" value="EAK9316474.1"/>
    <property type="molecule type" value="Genomic_DNA"/>
</dbReference>
<evidence type="ECO:0000313" key="63">
    <source>
        <dbReference type="Proteomes" id="UP000376505"/>
    </source>
</evidence>
<reference evidence="90 91" key="3">
    <citation type="journal article" date="2018" name="Genome Biol.">
        <title>SKESA: strategic k-mer extension for scrupulous assemblies.</title>
        <authorList>
            <person name="Souvorov A."/>
            <person name="Agarwala R."/>
            <person name="Lipman D.J."/>
        </authorList>
    </citation>
    <scope>NUCLEOTIDE SEQUENCE [LARGE SCALE GENOMIC DNA]</scope>
    <source>
        <strain evidence="39">09CEB371LM</strain>
        <strain evidence="45">2017-325981-023-01</strain>
        <strain evidence="41 93">CFIAFB20100120</strain>
        <strain evidence="40 90">CFIAFB20130012</strain>
        <strain evidence="43">CFIAFB20170037</strain>
        <strain evidence="42 91">CFIAFB20170045</strain>
        <strain evidence="44 92">DMG1500109</strain>
    </source>
</reference>
<dbReference type="Proteomes" id="UP000540117">
    <property type="component" value="Unassembled WGS sequence"/>
</dbReference>
<evidence type="ECO:0000313" key="30">
    <source>
        <dbReference type="EMBL" id="ECB9513219.1"/>
    </source>
</evidence>
<dbReference type="EMBL" id="QXLS01000002">
    <property type="protein sequence ID" value="RKA09600.1"/>
    <property type="molecule type" value="Genomic_DNA"/>
</dbReference>
<dbReference type="EMBL" id="JACAVN010000002">
    <property type="protein sequence ID" value="NYA00882.1"/>
    <property type="molecule type" value="Genomic_DNA"/>
</dbReference>
<dbReference type="EMBL" id="AAAQQZ010000004">
    <property type="protein sequence ID" value="EAE1338954.1"/>
    <property type="molecule type" value="Genomic_DNA"/>
</dbReference>
<sequence>MSYQDRGMKKWGGFLLSEHTEAMQDAEPTLVWKEAMTTEFIESVLASAMTHQSTLVIQKKPLNPESAPENDIIGRISGVENNTIYIKNSEGTVPLSFSAIRNVEERSVEKWYK</sequence>
<dbReference type="EMBL" id="DAAIJL010000007">
    <property type="protein sequence ID" value="HAB8557394.1"/>
    <property type="molecule type" value="Genomic_DNA"/>
</dbReference>
<dbReference type="EMBL" id="AAHZFN010000007">
    <property type="protein sequence ID" value="ECB9473348.1"/>
    <property type="molecule type" value="Genomic_DNA"/>
</dbReference>
<evidence type="ECO:0000313" key="15">
    <source>
        <dbReference type="EMBL" id="EAG2086325.1"/>
    </source>
</evidence>
<evidence type="ECO:0000313" key="23">
    <source>
        <dbReference type="EMBL" id="EAG9518902.1"/>
    </source>
</evidence>
<dbReference type="EMBL" id="AABFVG010000003">
    <property type="protein sequence ID" value="EAH2281581.1"/>
    <property type="molecule type" value="Genomic_DNA"/>
</dbReference>
<evidence type="ECO:0000313" key="53">
    <source>
        <dbReference type="Proteomes" id="UP000337746"/>
    </source>
</evidence>
<dbReference type="EMBL" id="AALGDA010000002">
    <property type="protein sequence ID" value="ECY9781599.1"/>
    <property type="molecule type" value="Genomic_DNA"/>
</dbReference>
<dbReference type="EMBL" id="AABEKY010000002">
    <property type="protein sequence ID" value="EAG9386504.1"/>
    <property type="molecule type" value="Genomic_DNA"/>
</dbReference>
<dbReference type="Proteomes" id="UP000339309">
    <property type="component" value="Unassembled WGS sequence"/>
</dbReference>
<dbReference type="EMBL" id="AANDSR010000002">
    <property type="protein sequence ID" value="EDN9835683.1"/>
    <property type="molecule type" value="Genomic_DNA"/>
</dbReference>
<dbReference type="EMBL" id="DABJAN010000003">
    <property type="protein sequence ID" value="HAJ9593344.1"/>
    <property type="molecule type" value="Genomic_DNA"/>
</dbReference>
<name>A0A0B8R180_LISMN</name>
<evidence type="ECO:0000313" key="46">
    <source>
        <dbReference type="EMBL" id="KAA9448232.1"/>
    </source>
</evidence>
<evidence type="ECO:0000313" key="44">
    <source>
        <dbReference type="EMBL" id="HAC1753447.1"/>
    </source>
</evidence>
<evidence type="ECO:0000313" key="64">
    <source>
        <dbReference type="Proteomes" id="UP000379076"/>
    </source>
</evidence>
<dbReference type="EMBL" id="DAAJFY010000002">
    <property type="protein sequence ID" value="HAC0274395.1"/>
    <property type="molecule type" value="Genomic_DNA"/>
</dbReference>
<dbReference type="RefSeq" id="WP_003724982.1">
    <property type="nucleotide sequence ID" value="NC_021824.1"/>
</dbReference>
<evidence type="ECO:0000313" key="55">
    <source>
        <dbReference type="Proteomes" id="UP000344343"/>
    </source>
</evidence>
<dbReference type="EMBL" id="AAAJWF010000003">
    <property type="protein sequence ID" value="EAC7480162.1"/>
    <property type="molecule type" value="Genomic_DNA"/>
</dbReference>
<evidence type="ECO:0000313" key="50">
    <source>
        <dbReference type="Proteomes" id="UP000272537"/>
    </source>
</evidence>
<dbReference type="Proteomes" id="UP000842809">
    <property type="component" value="Unassembled WGS sequence"/>
</dbReference>
<dbReference type="EMBL" id="AANPAU010000001">
    <property type="protein sequence ID" value="EDP8512698.1"/>
    <property type="molecule type" value="Genomic_DNA"/>
</dbReference>
<evidence type="ECO:0000313" key="3">
    <source>
        <dbReference type="EMBL" id="EAC6547909.1"/>
    </source>
</evidence>
<evidence type="ECO:0000313" key="69">
    <source>
        <dbReference type="Proteomes" id="UP000423131"/>
    </source>
</evidence>
<evidence type="ECO:0000313" key="73">
    <source>
        <dbReference type="Proteomes" id="UP000467347"/>
    </source>
</evidence>
<dbReference type="KEGG" id="lmok:CQ02_13645"/>
<evidence type="ECO:0000313" key="57">
    <source>
        <dbReference type="Proteomes" id="UP000350032"/>
    </source>
</evidence>
<evidence type="ECO:0000313" key="33">
    <source>
        <dbReference type="EMBL" id="ECY6542787.1"/>
    </source>
</evidence>
<evidence type="ECO:0000313" key="4">
    <source>
        <dbReference type="EMBL" id="EAC7480162.1"/>
    </source>
</evidence>
<dbReference type="AlphaFoldDB" id="A0A0B8R180"/>
<dbReference type="Proteomes" id="UP000272537">
    <property type="component" value="Unassembled WGS sequence"/>
</dbReference>
<evidence type="ECO:0000313" key="45">
    <source>
        <dbReference type="EMBL" id="HAJ9593344.1"/>
    </source>
</evidence>
<dbReference type="EMBL" id="AANCRK010000002">
    <property type="protein sequence ID" value="EDN7714431.1"/>
    <property type="molecule type" value="Genomic_DNA"/>
</dbReference>
<evidence type="ECO:0000313" key="90">
    <source>
        <dbReference type="Proteomes" id="UP000840197"/>
    </source>
</evidence>
<dbReference type="Proteomes" id="UP000368512">
    <property type="component" value="Unassembled WGS sequence"/>
</dbReference>
<dbReference type="EMBL" id="AAAIKW010000003">
    <property type="protein sequence ID" value="EAC4551999.1"/>
    <property type="molecule type" value="Genomic_DNA"/>
</dbReference>
<evidence type="ECO:0000313" key="68">
    <source>
        <dbReference type="Proteomes" id="UP000410967"/>
    </source>
</evidence>
<dbReference type="EMBL" id="AAALRN010000002">
    <property type="protein sequence ID" value="EAD1184364.1"/>
    <property type="molecule type" value="Genomic_DNA"/>
</dbReference>
<dbReference type="EMBL" id="AAAJKI010000010">
    <property type="protein sequence ID" value="EAC6547909.1"/>
    <property type="molecule type" value="Genomic_DNA"/>
</dbReference>
<dbReference type="Proteomes" id="UP000843503">
    <property type="component" value="Unassembled WGS sequence"/>
</dbReference>
<dbReference type="Proteomes" id="UP000398321">
    <property type="component" value="Unassembled WGS sequence"/>
</dbReference>
<evidence type="ECO:0000313" key="38">
    <source>
        <dbReference type="EMBL" id="EDP8512698.1"/>
    </source>
</evidence>
<dbReference type="EMBL" id="AAAMZD010000002">
    <property type="protein sequence ID" value="EAD3792050.1"/>
    <property type="molecule type" value="Genomic_DNA"/>
</dbReference>
<evidence type="ECO:0000313" key="65">
    <source>
        <dbReference type="Proteomes" id="UP000389283"/>
    </source>
</evidence>
<evidence type="ECO:0000313" key="74">
    <source>
        <dbReference type="Proteomes" id="UP000467536"/>
    </source>
</evidence>
<dbReference type="Proteomes" id="UP000467536">
    <property type="component" value="Unassembled WGS sequence"/>
</dbReference>
<evidence type="ECO:0000313" key="49">
    <source>
        <dbReference type="EMBL" id="RKA09600.1"/>
    </source>
</evidence>
<evidence type="ECO:0000313" key="6">
    <source>
        <dbReference type="EMBL" id="EAD1184364.1"/>
    </source>
</evidence>
<dbReference type="EMBL" id="AAANYR010000007">
    <property type="protein sequence ID" value="EAD5787391.1"/>
    <property type="molecule type" value="Genomic_DNA"/>
</dbReference>
<proteinExistence type="predicted"/>
<dbReference type="EMBL" id="AACJYH010000009">
    <property type="protein sequence ID" value="EAK8898397.1"/>
    <property type="molecule type" value="Genomic_DNA"/>
</dbReference>
<protein>
    <submittedName>
        <fullName evidence="36">Uncharacterized protein</fullName>
    </submittedName>
</protein>
<evidence type="ECO:0000313" key="19">
    <source>
        <dbReference type="EMBL" id="EAG4330749.1"/>
    </source>
</evidence>
<dbReference type="EMBL" id="AABBYJ010000003">
    <property type="protein sequence ID" value="EAG4330749.1"/>
    <property type="molecule type" value="Genomic_DNA"/>
</dbReference>
<dbReference type="EMBL" id="AAHZFY010000009">
    <property type="protein sequence ID" value="ECB9513219.1"/>
    <property type="molecule type" value="Genomic_DNA"/>
</dbReference>
<dbReference type="EMBL" id="AAAREG010000002">
    <property type="protein sequence ID" value="EAE2353284.1"/>
    <property type="molecule type" value="Genomic_DNA"/>
</dbReference>
<evidence type="ECO:0000313" key="54">
    <source>
        <dbReference type="Proteomes" id="UP000339309"/>
    </source>
</evidence>
<organism evidence="36 73">
    <name type="scientific">Listeria monocytogenes</name>
    <dbReference type="NCBI Taxonomy" id="1639"/>
    <lineage>
        <taxon>Bacteria</taxon>
        <taxon>Bacillati</taxon>
        <taxon>Bacillota</taxon>
        <taxon>Bacilli</taxon>
        <taxon>Bacillales</taxon>
        <taxon>Listeriaceae</taxon>
        <taxon>Listeria</taxon>
    </lineage>
</organism>
<evidence type="ECO:0000313" key="34">
    <source>
        <dbReference type="EMBL" id="ECY9781599.1"/>
    </source>
</evidence>
<evidence type="ECO:0000313" key="7">
    <source>
        <dbReference type="EMBL" id="EAD3792050.1"/>
    </source>
</evidence>
<evidence type="ECO:0000313" key="66">
    <source>
        <dbReference type="Proteomes" id="UP000398321"/>
    </source>
</evidence>
<evidence type="ECO:0000313" key="56">
    <source>
        <dbReference type="Proteomes" id="UP000345329"/>
    </source>
</evidence>
<dbReference type="Proteomes" id="UP000393182">
    <property type="component" value="Unassembled WGS sequence"/>
</dbReference>
<evidence type="ECO:0000313" key="91">
    <source>
        <dbReference type="Proteomes" id="UP000841146"/>
    </source>
</evidence>
<evidence type="ECO:0000313" key="84">
    <source>
        <dbReference type="Proteomes" id="UP000533021"/>
    </source>
</evidence>
<dbReference type="Proteomes" id="UP000478682">
    <property type="component" value="Unassembled WGS sequence"/>
</dbReference>
<evidence type="ECO:0000313" key="1">
    <source>
        <dbReference type="EMBL" id="EAC4551999.1"/>
    </source>
</evidence>
<dbReference type="EMBL" id="AABEMN010000004">
    <property type="protein sequence ID" value="EAG9518902.1"/>
    <property type="molecule type" value="Genomic_DNA"/>
</dbReference>
<reference evidence="36 73" key="9">
    <citation type="submission" date="2019-11" db="EMBL/GenBank/DDBJ databases">
        <authorList>
            <consortium name="GenomeTrakr: Next Generation Sequencing Network for Food Pathogen Tracability"/>
        </authorList>
    </citation>
    <scope>NUCLEOTIDE SEQUENCE [LARGE SCALE GENOMIC DNA]</scope>
    <source>
        <strain evidence="18 88">10B02965A-1</strain>
        <strain evidence="4 62">CFSAN008042</strain>
        <strain evidence="20 82">CFSAN063727</strain>
        <strain evidence="35 71">CFSAN102901</strain>
        <strain evidence="10 64">FDA00006494</strain>
        <strain evidence="2 61">FDA00007096</strain>
        <strain evidence="6 67">FDA00008584</strain>
        <strain evidence="16">FDA00011243</strain>
        <strain evidence="3 51">FDA00013332</strain>
        <strain evidence="9 55">FDA00013853</strain>
        <strain evidence="29 69">FDA00014336</strain>
        <strain evidence="31 65">FDA00014370</strain>
        <strain evidence="30 66">FDA00014392</strain>
        <strain evidence="38">FDA00015054</strain>
        <strain evidence="19 85">FDA1005580-S054-001</strain>
        <strain evidence="76">FDA1090798-S029-001</strain>
        <strain evidence="77">FDA956581-098-004</strain>
        <strain evidence="17 80">FDA960927-006-004</strain>
        <strain evidence="21 89">FLAG-38921</strain>
        <strain evidence="32 70">FLAG-51482A</strain>
        <strain evidence="15 53">FLAG-54356</strain>
        <strain evidence="8 63">FSIS31901579</strain>
        <strain evidence="26 81">LS1344</strain>
        <strain evidence="36 73">OSF101448</strain>
        <strain evidence="7 56">VA-WGS-00405</strain>
    </source>
</reference>
<evidence type="ECO:0000313" key="14">
    <source>
        <dbReference type="EMBL" id="EAG1892827.1"/>
    </source>
</evidence>
<dbReference type="EMBL" id="QDAY01000004">
    <property type="protein sequence ID" value="KAA9448232.1"/>
    <property type="molecule type" value="Genomic_DNA"/>
</dbReference>
<evidence type="ECO:0000313" key="25">
    <source>
        <dbReference type="EMBL" id="EAH3293778.1"/>
    </source>
</evidence>
<dbReference type="Proteomes" id="UP000337746">
    <property type="component" value="Unassembled WGS sequence"/>
</dbReference>
<evidence type="ECO:0000313" key="37">
    <source>
        <dbReference type="EMBL" id="EDO0984466.1"/>
    </source>
</evidence>
<evidence type="ECO:0000313" key="48">
    <source>
        <dbReference type="EMBL" id="OET50883.1"/>
    </source>
</evidence>
<dbReference type="Proteomes" id="UP000455569">
    <property type="component" value="Unassembled WGS sequence"/>
</dbReference>
<evidence type="ECO:0000313" key="47">
    <source>
        <dbReference type="EMBL" id="NYA00882.1"/>
    </source>
</evidence>
<reference evidence="48 94" key="1">
    <citation type="submission" date="2016-09" db="EMBL/GenBank/DDBJ databases">
        <title>100K Listeria isolates.</title>
        <authorList>
            <person name="Chen P."/>
            <person name="Weimer B.C."/>
            <person name="Kong N."/>
            <person name="Huang B."/>
        </authorList>
    </citation>
    <scope>NUCLEOTIDE SEQUENCE [LARGE SCALE GENOMIC DNA]</scope>
    <source>
        <strain evidence="48 94">BCW_2383</strain>
    </source>
</reference>
<gene>
    <name evidence="13" type="ORF">A8L61_04480</name>
    <name evidence="1" type="ORF">ABZ57_05835</name>
    <name evidence="48" type="ORF">AJL21_06720</name>
    <name evidence="10" type="ORF">ART25_08560</name>
    <name evidence="2" type="ORF">ARY78_08190</name>
    <name evidence="17" type="ORF">B1N52_04765</name>
    <name evidence="16" type="ORF">B1S26_06340</name>
    <name evidence="18" type="ORF">B5K54_04070</name>
    <name evidence="14" type="ORF">BB997_04305</name>
    <name evidence="32" type="ORF">BCZ19_06905</name>
    <name evidence="15" type="ORF">BCZ21_03570</name>
    <name evidence="20" type="ORF">CA369_00475</name>
    <name evidence="19" type="ORF">CAV64_05750</name>
    <name evidence="22" type="ORF">CW845_03280</name>
    <name evidence="24" type="ORF">D4920_05815</name>
    <name evidence="23" type="ORF">D4B11_03905</name>
    <name evidence="25" type="ORF">D5N24_05160</name>
    <name evidence="27" type="ORF">D7104_11905</name>
    <name evidence="46" type="ORF">DCK61_11250</name>
    <name evidence="21" type="ORF">DCT16_04300</name>
    <name evidence="4" type="ORF">DQ70_05660</name>
    <name evidence="3" type="ORF">DU018_05925</name>
    <name evidence="49" type="ORF">DYZ80_01244</name>
    <name evidence="12" type="ORF">E1W56_06390</name>
    <name evidence="26" type="ORF">E5F58_11010</name>
    <name evidence="9" type="ORF">EX365_12565</name>
    <name evidence="8" type="ORF">EXZ73_10315</name>
    <name evidence="33" type="ORF">F6436_00450</name>
    <name evidence="34" type="ORF">F6515_01190</name>
    <name evidence="28" type="ORF">FA835_05060</name>
    <name evidence="30" type="ORF">FLQ97_05665</name>
    <name evidence="29" type="ORF">FLR03_06595</name>
    <name evidence="31" type="ORF">FNX40_00445</name>
    <name evidence="37" type="ORF">FV747_00450</name>
    <name evidence="38" type="ORF">G3O21_000088</name>
    <name evidence="39" type="ORF">GHH22_05295</name>
    <name evidence="44" type="ORF">GI949_00480</name>
    <name evidence="36" type="ORF">GJW51_03260</name>
    <name evidence="35" type="ORF">GQG13_04735</name>
    <name evidence="40" type="ORF">GYR60_02475</name>
    <name evidence="41" type="ORF">GYS09_08825</name>
    <name evidence="42" type="ORF">GYX23_00430</name>
    <name evidence="43" type="ORF">GYY14_03305</name>
    <name evidence="45" type="ORF">HQN34_001544</name>
    <name evidence="47" type="ORF">HZJ64_03470</name>
    <name evidence="5" type="ORF">KV70_00445</name>
    <name evidence="6" type="ORF">QD52_04605</name>
    <name evidence="7" type="ORF">UI29_04575</name>
    <name evidence="11" type="ORF">Y261_02845</name>
</gene>
<dbReference type="Proteomes" id="UP000389283">
    <property type="component" value="Unassembled WGS sequence"/>
</dbReference>
<evidence type="ECO:0000313" key="60">
    <source>
        <dbReference type="Proteomes" id="UP000364988"/>
    </source>
</evidence>
<evidence type="ECO:0000313" key="36">
    <source>
        <dbReference type="EMBL" id="EDN9835683.1"/>
    </source>
</evidence>
<dbReference type="EMBL" id="AALEDS010000001">
    <property type="protein sequence ID" value="ECY6542787.1"/>
    <property type="molecule type" value="Genomic_DNA"/>
</dbReference>
<evidence type="ECO:0000313" key="92">
    <source>
        <dbReference type="Proteomes" id="UP000843775"/>
    </source>
</evidence>
<dbReference type="Proteomes" id="UP000410967">
    <property type="component" value="Unassembled WGS sequence"/>
</dbReference>
<dbReference type="Proteomes" id="UP000354255">
    <property type="component" value="Unassembled WGS sequence"/>
</dbReference>
<evidence type="ECO:0000313" key="2">
    <source>
        <dbReference type="EMBL" id="EAC5550406.1"/>
    </source>
</evidence>
<dbReference type="Proteomes" id="UP000403352">
    <property type="component" value="Unassembled WGS sequence"/>
</dbReference>
<dbReference type="Proteomes" id="UP000566721">
    <property type="component" value="Unassembled WGS sequence"/>
</dbReference>
<dbReference type="Proteomes" id="UP000840039">
    <property type="component" value="Unassembled WGS sequence"/>
</dbReference>
<evidence type="ECO:0000313" key="62">
    <source>
        <dbReference type="Proteomes" id="UP000368512"/>
    </source>
</evidence>
<evidence type="ECO:0000313" key="58">
    <source>
        <dbReference type="Proteomes" id="UP000354255"/>
    </source>
</evidence>
<reference evidence="52 54" key="5">
    <citation type="submission" date="2018-06" db="EMBL/GenBank/DDBJ databases">
        <authorList>
            <consortium name="PulseNet: The National Subtyping Network for Foodborne Disease Surveillance"/>
            <person name="Tarr C.L."/>
            <person name="Trees E."/>
            <person name="Katz L.S."/>
            <person name="Carleton-Romer H.A."/>
            <person name="Stroika S."/>
            <person name="Kucerova Z."/>
            <person name="Roache K.F."/>
            <person name="Sabol A.L."/>
            <person name="Besser J."/>
            <person name="Gerner-Smidt P."/>
        </authorList>
    </citation>
    <scope>NUCLEOTIDE SEQUENCE [LARGE SCALE GENOMIC DNA]</scope>
    <source>
        <strain evidence="1 54">2015L-6227</strain>
        <strain evidence="11 52">PNUSAL000134</strain>
        <strain evidence="5 58">PNUSAL000910</strain>
        <strain evidence="13 59">PNUSAL002180</strain>
        <strain evidence="14 75">PNUSAL002298</strain>
        <strain evidence="27 57">PNUSAL004402</strain>
        <strain evidence="34 78">PNUSAL005692</strain>
    </source>
</reference>
<dbReference type="Proteomes" id="UP000365297">
    <property type="component" value="Unassembled WGS sequence"/>
</dbReference>
<dbReference type="EMBL" id="AABAWE010000002">
    <property type="protein sequence ID" value="EAG2086325.1"/>
    <property type="molecule type" value="Genomic_DNA"/>
</dbReference>
<evidence type="ECO:0000313" key="72">
    <source>
        <dbReference type="Proteomes" id="UP000460224"/>
    </source>
</evidence>
<reference evidence="83 84" key="6">
    <citation type="submission" date="2019-04" db="EMBL/GenBank/DDBJ databases">
        <authorList>
            <person name="Ashton P.M."/>
            <person name="Dallman T."/>
            <person name="Nair S."/>
            <person name="De Pinna E."/>
            <person name="Peters T."/>
            <person name="Grant K."/>
        </authorList>
    </citation>
    <scope>NUCLEOTIDE SEQUENCE [LARGE SCALE GENOMIC DNA]</scope>
    <source>
        <strain evidence="24 84">282333</strain>
        <strain evidence="25 83">282352</strain>
        <strain evidence="23 87">289003</strain>
        <strain evidence="37 74">788324</strain>
        <strain evidence="12">RL15000286</strain>
    </source>
</reference>
<dbReference type="Proteomes" id="UP000844415">
    <property type="component" value="Unassembled WGS sequence"/>
</dbReference>
<reference evidence="44" key="8">
    <citation type="submission" date="2019-11" db="EMBL/GenBank/DDBJ databases">
        <authorList>
            <consortium name="NCBI Pathogen Detection Project"/>
        </authorList>
    </citation>
    <scope>NUCLEOTIDE SEQUENCE</scope>
    <source>
        <strain evidence="39">09CEB371LM</strain>
        <strain evidence="45">2017-325981-023-01</strain>
        <strain evidence="41">CFIAFB20100120</strain>
        <strain evidence="40">CFIAFB20130012</strain>
        <strain evidence="43">CFIAFB20170037</strain>
        <strain evidence="42">CFIAFB20170045</strain>
        <strain evidence="44">DMG1500109</strain>
    </source>
</reference>
<dbReference type="Proteomes" id="UP000852906">
    <property type="component" value="Unassembled WGS sequence"/>
</dbReference>
<dbReference type="EMBL" id="DAAEEB010000003">
    <property type="protein sequence ID" value="HAA8052570.1"/>
    <property type="molecule type" value="Genomic_DNA"/>
</dbReference>
<evidence type="ECO:0000313" key="51">
    <source>
        <dbReference type="Proteomes" id="UP000331186"/>
    </source>
</evidence>
<dbReference type="EMBL" id="AABGHY010000003">
    <property type="protein sequence ID" value="EAH3293778.1"/>
    <property type="molecule type" value="Genomic_DNA"/>
</dbReference>
<evidence type="ECO:0000313" key="76">
    <source>
        <dbReference type="Proteomes" id="UP000478704"/>
    </source>
</evidence>
<evidence type="ECO:0000313" key="82">
    <source>
        <dbReference type="Proteomes" id="UP000528151"/>
    </source>
</evidence>
<dbReference type="EMBL" id="AABAGT010000005">
    <property type="protein sequence ID" value="EAG0866535.1"/>
    <property type="molecule type" value="Genomic_DNA"/>
</dbReference>
<dbReference type="EMBL" id="AAIAJJ010000001">
    <property type="protein sequence ID" value="ECC1555267.1"/>
    <property type="molecule type" value="Genomic_DNA"/>
</dbReference>
<dbReference type="Proteomes" id="UP000331186">
    <property type="component" value="Unassembled WGS sequence"/>
</dbReference>
<dbReference type="EMBL" id="AALAQH010000003">
    <property type="protein sequence ID" value="ECX6924392.1"/>
    <property type="molecule type" value="Genomic_DNA"/>
</dbReference>
<dbReference type="Proteomes" id="UP000843775">
    <property type="component" value="Unassembled WGS sequence"/>
</dbReference>
<accession>A0A0B8R180</accession>
<dbReference type="KEGG" id="lmv:Y193_02225"/>
<evidence type="ECO:0000313" key="10">
    <source>
        <dbReference type="EMBL" id="EAE1338954.1"/>
    </source>
</evidence>
<reference evidence="49 50" key="2">
    <citation type="journal article" date="2018" name="BMC Genomics">
        <title>Genes significantly associated with lineage II food isolates of Listeria monocytogenes.</title>
        <authorList>
            <person name="Pirone-Davies C."/>
            <person name="Chen Y."/>
            <person name="Pightling A."/>
            <person name="Ryan G."/>
            <person name="Wang Y."/>
            <person name="Yao K."/>
            <person name="Hoffmann M."/>
            <person name="Allard M.W."/>
        </authorList>
    </citation>
    <scope>NUCLEOTIDE SEQUENCE [LARGE SCALE GENOMIC DNA]</scope>
    <source>
        <strain evidence="49 50">PNUSAL000550</strain>
    </source>
</reference>
<dbReference type="EMBL" id="AAAIXK010000004">
    <property type="protein sequence ID" value="EAC5550406.1"/>
    <property type="molecule type" value="Genomic_DNA"/>
</dbReference>
<dbReference type="Proteomes" id="UP000376505">
    <property type="component" value="Unassembled WGS sequence"/>
</dbReference>
<dbReference type="Proteomes" id="UP000427828">
    <property type="component" value="Unassembled WGS sequence"/>
</dbReference>
<dbReference type="Proteomes" id="UP000379076">
    <property type="component" value="Unassembled WGS sequence"/>
</dbReference>
<dbReference type="Proteomes" id="UP000544530">
    <property type="component" value="Unassembled WGS sequence"/>
</dbReference>
<dbReference type="EMBL" id="AAANYN010000015">
    <property type="protein sequence ID" value="EAD5774682.1"/>
    <property type="molecule type" value="Genomic_DNA"/>
</dbReference>
<evidence type="ECO:0000313" key="35">
    <source>
        <dbReference type="EMBL" id="EDN7714431.1"/>
    </source>
</evidence>
<dbReference type="Proteomes" id="UP000345329">
    <property type="component" value="Unassembled WGS sequence"/>
</dbReference>
<dbReference type="Proteomes" id="UP000478704">
    <property type="component" value="Unassembled WGS sequence"/>
</dbReference>
<evidence type="ECO:0000313" key="18">
    <source>
        <dbReference type="EMBL" id="EAG2996465.1"/>
    </source>
</evidence>
<evidence type="ECO:0000313" key="11">
    <source>
        <dbReference type="EMBL" id="EAE2353284.1"/>
    </source>
</evidence>
<dbReference type="EMBL" id="DAAJZA010000001">
    <property type="protein sequence ID" value="HAC1753447.1"/>
    <property type="molecule type" value="Genomic_DNA"/>
</dbReference>
<evidence type="ECO:0000313" key="8">
    <source>
        <dbReference type="EMBL" id="EAD5774682.1"/>
    </source>
</evidence>
<evidence type="ECO:0000313" key="43">
    <source>
        <dbReference type="EMBL" id="HAC0274395.1"/>
    </source>
</evidence>
<dbReference type="EMBL" id="DAAJCS010000001">
    <property type="protein sequence ID" value="HAC0011453.1"/>
    <property type="molecule type" value="Genomic_DNA"/>
</dbReference>
<dbReference type="EMBL" id="DAAIHR010000002">
    <property type="protein sequence ID" value="HAB8397372.1"/>
    <property type="molecule type" value="Genomic_DNA"/>
</dbReference>
<dbReference type="EMBL" id="AAAKQF010000001">
    <property type="protein sequence ID" value="EAC9038676.1"/>
    <property type="molecule type" value="Genomic_DNA"/>
</dbReference>
<dbReference type="Proteomes" id="UP000489121">
    <property type="component" value="Unassembled WGS sequence"/>
</dbReference>
<evidence type="ECO:0000313" key="42">
    <source>
        <dbReference type="EMBL" id="HAC0011453.1"/>
    </source>
</evidence>
<dbReference type="Proteomes" id="UP000460224">
    <property type="component" value="Unassembled WGS sequence"/>
</dbReference>
<dbReference type="Proteomes" id="UP000525850">
    <property type="component" value="Unassembled WGS sequence"/>
</dbReference>
<dbReference type="Proteomes" id="UP000364988">
    <property type="component" value="Unassembled WGS sequence"/>
</dbReference>
<reference evidence="33 60" key="7">
    <citation type="submission" date="2019-09" db="EMBL/GenBank/DDBJ databases">
        <authorList>
            <consortium name="GenomeTrakr network: Whole genome sequencing for foodborne pathogen traceback"/>
        </authorList>
    </citation>
    <scope>NUCLEOTIDE SEQUENCE [LARGE SCALE GENOMIC DNA]</scope>
    <source>
        <strain evidence="22 79">CFSAN072474</strain>
        <strain evidence="33 60">FLAG-55987</strain>
        <strain evidence="28 68">PHLUSALM00088</strain>
    </source>
</reference>
<evidence type="ECO:0000313" key="31">
    <source>
        <dbReference type="EMBL" id="ECC1555267.1"/>
    </source>
</evidence>
<dbReference type="Proteomes" id="UP000336166">
    <property type="component" value="Unassembled WGS sequence"/>
</dbReference>
<dbReference type="Proteomes" id="UP000467347">
    <property type="component" value="Unassembled WGS sequence"/>
</dbReference>
<evidence type="ECO:0000313" key="26">
    <source>
        <dbReference type="EMBL" id="EAH4242514.1"/>
    </source>
</evidence>
<dbReference type="EMBL" id="AABBZO010000001">
    <property type="protein sequence ID" value="EAG4460751.1"/>
    <property type="molecule type" value="Genomic_DNA"/>
</dbReference>
<evidence type="ECO:0000313" key="32">
    <source>
        <dbReference type="EMBL" id="ECX6924392.1"/>
    </source>
</evidence>
<evidence type="ECO:0000313" key="52">
    <source>
        <dbReference type="Proteomes" id="UP000336166"/>
    </source>
</evidence>
<evidence type="ECO:0000313" key="87">
    <source>
        <dbReference type="Proteomes" id="UP000546397"/>
    </source>
</evidence>
<dbReference type="Proteomes" id="UP000522199">
    <property type="component" value="Unassembled WGS sequence"/>
</dbReference>
<evidence type="ECO:0000313" key="70">
    <source>
        <dbReference type="Proteomes" id="UP000427828"/>
    </source>
</evidence>